<evidence type="ECO:0000256" key="1">
    <source>
        <dbReference type="SAM" id="MobiDB-lite"/>
    </source>
</evidence>
<organism evidence="3 4">
    <name type="scientific">Sneathiella sedimenti</name>
    <dbReference type="NCBI Taxonomy" id="2816034"/>
    <lineage>
        <taxon>Bacteria</taxon>
        <taxon>Pseudomonadati</taxon>
        <taxon>Pseudomonadota</taxon>
        <taxon>Alphaproteobacteria</taxon>
        <taxon>Sneathiellales</taxon>
        <taxon>Sneathiellaceae</taxon>
        <taxon>Sneathiella</taxon>
    </lineage>
</organism>
<comment type="caution">
    <text evidence="3">The sequence shown here is derived from an EMBL/GenBank/DDBJ whole genome shotgun (WGS) entry which is preliminary data.</text>
</comment>
<keyword evidence="2" id="KW-1133">Transmembrane helix</keyword>
<evidence type="ECO:0000313" key="4">
    <source>
        <dbReference type="Proteomes" id="UP000664761"/>
    </source>
</evidence>
<evidence type="ECO:0000256" key="2">
    <source>
        <dbReference type="SAM" id="Phobius"/>
    </source>
</evidence>
<dbReference type="Proteomes" id="UP000664761">
    <property type="component" value="Unassembled WGS sequence"/>
</dbReference>
<proteinExistence type="predicted"/>
<sequence>MSGVSRSSKNIAPSVPTEGAKHARRLYLKAANDNRAPLFYRLKKLSMILLPAAMLIFFAAAWYFGSN</sequence>
<protein>
    <submittedName>
        <fullName evidence="3">Uncharacterized protein</fullName>
    </submittedName>
</protein>
<dbReference type="EMBL" id="JAFLNC010000005">
    <property type="protein sequence ID" value="MBO0334993.1"/>
    <property type="molecule type" value="Genomic_DNA"/>
</dbReference>
<feature type="region of interest" description="Disordered" evidence="1">
    <location>
        <begin position="1"/>
        <end position="21"/>
    </location>
</feature>
<evidence type="ECO:0000313" key="3">
    <source>
        <dbReference type="EMBL" id="MBO0334993.1"/>
    </source>
</evidence>
<feature type="compositionally biased region" description="Polar residues" evidence="1">
    <location>
        <begin position="1"/>
        <end position="11"/>
    </location>
</feature>
<keyword evidence="2" id="KW-0472">Membrane</keyword>
<dbReference type="RefSeq" id="WP_207047309.1">
    <property type="nucleotide sequence ID" value="NZ_JAFLNC010000005.1"/>
</dbReference>
<keyword evidence="4" id="KW-1185">Reference proteome</keyword>
<reference evidence="3 4" key="1">
    <citation type="submission" date="2021-03" db="EMBL/GenBank/DDBJ databases">
        <title>Sneathiella sp. CAU 1612 isolated from Kang Won-do.</title>
        <authorList>
            <person name="Kim W."/>
        </authorList>
    </citation>
    <scope>NUCLEOTIDE SEQUENCE [LARGE SCALE GENOMIC DNA]</scope>
    <source>
        <strain evidence="3 4">CAU 1612</strain>
    </source>
</reference>
<feature type="transmembrane region" description="Helical" evidence="2">
    <location>
        <begin position="45"/>
        <end position="64"/>
    </location>
</feature>
<name>A0ABS3F950_9PROT</name>
<accession>A0ABS3F950</accession>
<keyword evidence="2" id="KW-0812">Transmembrane</keyword>
<gene>
    <name evidence="3" type="ORF">J0X12_15310</name>
</gene>